<evidence type="ECO:0000259" key="1">
    <source>
        <dbReference type="Pfam" id="PF25540"/>
    </source>
</evidence>
<protein>
    <recommendedName>
        <fullName evidence="1">DUF7923 domain-containing protein</fullName>
    </recommendedName>
</protein>
<sequence>MTLELGFNIEHARQQTTSYISMDDSRNRFLMDAIEQLIDRETRLNTLELELDDQKESRCDYQKQCKQLREALSSLERRIEKKAFVVILIDGDGDGAIFADEFLQNSEAGGVDAAHRLREAVRHYLSEKESGLSEEDTTIGVHIWANLGGLATALYRNNSIAAKEQMFRFAEGFNRSLAEFDFINVGKAKREC</sequence>
<dbReference type="AlphaFoldDB" id="A0A6A6BUI4"/>
<dbReference type="PANTHER" id="PTHR37543">
    <property type="entry name" value="CCCH ZINC FINGER DNA BINDING PROTEIN (AFU_ORTHOLOGUE AFUA_5G12760)"/>
    <property type="match status" value="1"/>
</dbReference>
<feature type="domain" description="DUF7923" evidence="1">
    <location>
        <begin position="80"/>
        <end position="190"/>
    </location>
</feature>
<proteinExistence type="predicted"/>
<organism evidence="2 3">
    <name type="scientific">Zasmidium cellare ATCC 36951</name>
    <dbReference type="NCBI Taxonomy" id="1080233"/>
    <lineage>
        <taxon>Eukaryota</taxon>
        <taxon>Fungi</taxon>
        <taxon>Dikarya</taxon>
        <taxon>Ascomycota</taxon>
        <taxon>Pezizomycotina</taxon>
        <taxon>Dothideomycetes</taxon>
        <taxon>Dothideomycetidae</taxon>
        <taxon>Mycosphaerellales</taxon>
        <taxon>Mycosphaerellaceae</taxon>
        <taxon>Zasmidium</taxon>
    </lineage>
</organism>
<reference evidence="2" key="1">
    <citation type="journal article" date="2020" name="Stud. Mycol.">
        <title>101 Dothideomycetes genomes: a test case for predicting lifestyles and emergence of pathogens.</title>
        <authorList>
            <person name="Haridas S."/>
            <person name="Albert R."/>
            <person name="Binder M."/>
            <person name="Bloem J."/>
            <person name="Labutti K."/>
            <person name="Salamov A."/>
            <person name="Andreopoulos B."/>
            <person name="Baker S."/>
            <person name="Barry K."/>
            <person name="Bills G."/>
            <person name="Bluhm B."/>
            <person name="Cannon C."/>
            <person name="Castanera R."/>
            <person name="Culley D."/>
            <person name="Daum C."/>
            <person name="Ezra D."/>
            <person name="Gonzalez J."/>
            <person name="Henrissat B."/>
            <person name="Kuo A."/>
            <person name="Liang C."/>
            <person name="Lipzen A."/>
            <person name="Lutzoni F."/>
            <person name="Magnuson J."/>
            <person name="Mondo S."/>
            <person name="Nolan M."/>
            <person name="Ohm R."/>
            <person name="Pangilinan J."/>
            <person name="Park H.-J."/>
            <person name="Ramirez L."/>
            <person name="Alfaro M."/>
            <person name="Sun H."/>
            <person name="Tritt A."/>
            <person name="Yoshinaga Y."/>
            <person name="Zwiers L.-H."/>
            <person name="Turgeon B."/>
            <person name="Goodwin S."/>
            <person name="Spatafora J."/>
            <person name="Crous P."/>
            <person name="Grigoriev I."/>
        </authorList>
    </citation>
    <scope>NUCLEOTIDE SEQUENCE</scope>
    <source>
        <strain evidence="2">ATCC 36951</strain>
    </source>
</reference>
<dbReference type="Pfam" id="PF25540">
    <property type="entry name" value="DUF7923"/>
    <property type="match status" value="1"/>
</dbReference>
<dbReference type="RefSeq" id="XP_033659353.1">
    <property type="nucleotide sequence ID" value="XM_033810165.1"/>
</dbReference>
<dbReference type="Proteomes" id="UP000799537">
    <property type="component" value="Unassembled WGS sequence"/>
</dbReference>
<evidence type="ECO:0000313" key="2">
    <source>
        <dbReference type="EMBL" id="KAF2158464.1"/>
    </source>
</evidence>
<dbReference type="OrthoDB" id="2270193at2759"/>
<dbReference type="EMBL" id="ML993662">
    <property type="protein sequence ID" value="KAF2158464.1"/>
    <property type="molecule type" value="Genomic_DNA"/>
</dbReference>
<keyword evidence="3" id="KW-1185">Reference proteome</keyword>
<accession>A0A6A6BUI4</accession>
<dbReference type="PANTHER" id="PTHR37543:SF1">
    <property type="entry name" value="CCCH ZINC FINGER DNA BINDING PROTEIN (AFU_ORTHOLOGUE AFUA_5G12760)"/>
    <property type="match status" value="1"/>
</dbReference>
<name>A0A6A6BUI4_ZASCE</name>
<gene>
    <name evidence="2" type="ORF">M409DRAFT_31021</name>
</gene>
<dbReference type="GeneID" id="54563437"/>
<evidence type="ECO:0000313" key="3">
    <source>
        <dbReference type="Proteomes" id="UP000799537"/>
    </source>
</evidence>
<dbReference type="InterPro" id="IPR057683">
    <property type="entry name" value="DUF7923"/>
</dbReference>